<comment type="caution">
    <text evidence="3">The sequence shown here is derived from an EMBL/GenBank/DDBJ whole genome shotgun (WGS) entry which is preliminary data.</text>
</comment>
<protein>
    <recommendedName>
        <fullName evidence="2">SMP domain-containing protein</fullName>
    </recommendedName>
</protein>
<dbReference type="Pfam" id="PF04927">
    <property type="entry name" value="SMP"/>
    <property type="match status" value="1"/>
</dbReference>
<feature type="region of interest" description="Disordered" evidence="1">
    <location>
        <begin position="1"/>
        <end position="50"/>
    </location>
</feature>
<evidence type="ECO:0000256" key="1">
    <source>
        <dbReference type="SAM" id="MobiDB-lite"/>
    </source>
</evidence>
<dbReference type="Proteomes" id="UP001197093">
    <property type="component" value="Unassembled WGS sequence"/>
</dbReference>
<evidence type="ECO:0000313" key="3">
    <source>
        <dbReference type="EMBL" id="KAG7289236.1"/>
    </source>
</evidence>
<feature type="compositionally biased region" description="Basic and acidic residues" evidence="1">
    <location>
        <begin position="118"/>
        <end position="139"/>
    </location>
</feature>
<dbReference type="AlphaFoldDB" id="A0AAD4EXM0"/>
<keyword evidence="4" id="KW-1185">Reference proteome</keyword>
<feature type="region of interest" description="Disordered" evidence="1">
    <location>
        <begin position="113"/>
        <end position="139"/>
    </location>
</feature>
<evidence type="ECO:0000313" key="4">
    <source>
        <dbReference type="Proteomes" id="UP001197093"/>
    </source>
</evidence>
<name>A0AAD4EXM0_9PEZI</name>
<feature type="compositionally biased region" description="Polar residues" evidence="1">
    <location>
        <begin position="13"/>
        <end position="26"/>
    </location>
</feature>
<dbReference type="InterPro" id="IPR007011">
    <property type="entry name" value="LEA_SMP_dom"/>
</dbReference>
<reference evidence="3" key="1">
    <citation type="submission" date="2023-02" db="EMBL/GenBank/DDBJ databases">
        <authorList>
            <person name="Palmer J.M."/>
        </authorList>
    </citation>
    <scope>NUCLEOTIDE SEQUENCE</scope>
    <source>
        <strain evidence="3">FW57</strain>
    </source>
</reference>
<sequence length="139" mass="14930">MESELPAKEQLAAQATSGRPITQSEASAIAHAESDMTRRGPIKGGTAATAQSLHDRQQNFYGVAGEVARKPSSEVTKEDAARVQHFEARALGHAPGRDSLSAEVQSLADHNAQVRQGAGHDAHARHVAEHNEQMRHIDE</sequence>
<evidence type="ECO:0000259" key="2">
    <source>
        <dbReference type="Pfam" id="PF04927"/>
    </source>
</evidence>
<feature type="domain" description="SMP" evidence="2">
    <location>
        <begin position="64"/>
        <end position="113"/>
    </location>
</feature>
<organism evidence="3 4">
    <name type="scientific">Staphylotrichum longicolle</name>
    <dbReference type="NCBI Taxonomy" id="669026"/>
    <lineage>
        <taxon>Eukaryota</taxon>
        <taxon>Fungi</taxon>
        <taxon>Dikarya</taxon>
        <taxon>Ascomycota</taxon>
        <taxon>Pezizomycotina</taxon>
        <taxon>Sordariomycetes</taxon>
        <taxon>Sordariomycetidae</taxon>
        <taxon>Sordariales</taxon>
        <taxon>Chaetomiaceae</taxon>
        <taxon>Staphylotrichum</taxon>
    </lineage>
</organism>
<proteinExistence type="predicted"/>
<accession>A0AAD4EXM0</accession>
<dbReference type="EMBL" id="JAHCVI010000002">
    <property type="protein sequence ID" value="KAG7289236.1"/>
    <property type="molecule type" value="Genomic_DNA"/>
</dbReference>
<gene>
    <name evidence="3" type="ORF">NEMBOFW57_005601</name>
</gene>